<protein>
    <submittedName>
        <fullName evidence="2">Uncharacterized protein</fullName>
    </submittedName>
</protein>
<reference evidence="2 3" key="1">
    <citation type="submission" date="2019-03" db="EMBL/GenBank/DDBJ databases">
        <title>First draft genome of Liparis tanakae, snailfish: a comprehensive survey of snailfish specific genes.</title>
        <authorList>
            <person name="Kim W."/>
            <person name="Song I."/>
            <person name="Jeong J.-H."/>
            <person name="Kim D."/>
            <person name="Kim S."/>
            <person name="Ryu S."/>
            <person name="Song J.Y."/>
            <person name="Lee S.K."/>
        </authorList>
    </citation>
    <scope>NUCLEOTIDE SEQUENCE [LARGE SCALE GENOMIC DNA]</scope>
    <source>
        <tissue evidence="2">Muscle</tissue>
    </source>
</reference>
<evidence type="ECO:0000256" key="1">
    <source>
        <dbReference type="SAM" id="MobiDB-lite"/>
    </source>
</evidence>
<name>A0A4Z2EXQ9_9TELE</name>
<proteinExistence type="predicted"/>
<dbReference type="EMBL" id="SRLO01002351">
    <property type="protein sequence ID" value="TNN33124.1"/>
    <property type="molecule type" value="Genomic_DNA"/>
</dbReference>
<accession>A0A4Z2EXQ9</accession>
<evidence type="ECO:0000313" key="3">
    <source>
        <dbReference type="Proteomes" id="UP000314294"/>
    </source>
</evidence>
<comment type="caution">
    <text evidence="2">The sequence shown here is derived from an EMBL/GenBank/DDBJ whole genome shotgun (WGS) entry which is preliminary data.</text>
</comment>
<dbReference type="Proteomes" id="UP000314294">
    <property type="component" value="Unassembled WGS sequence"/>
</dbReference>
<dbReference type="AlphaFoldDB" id="A0A4Z2EXQ9"/>
<feature type="region of interest" description="Disordered" evidence="1">
    <location>
        <begin position="88"/>
        <end position="127"/>
    </location>
</feature>
<organism evidence="2 3">
    <name type="scientific">Liparis tanakae</name>
    <name type="common">Tanaka's snailfish</name>
    <dbReference type="NCBI Taxonomy" id="230148"/>
    <lineage>
        <taxon>Eukaryota</taxon>
        <taxon>Metazoa</taxon>
        <taxon>Chordata</taxon>
        <taxon>Craniata</taxon>
        <taxon>Vertebrata</taxon>
        <taxon>Euteleostomi</taxon>
        <taxon>Actinopterygii</taxon>
        <taxon>Neopterygii</taxon>
        <taxon>Teleostei</taxon>
        <taxon>Neoteleostei</taxon>
        <taxon>Acanthomorphata</taxon>
        <taxon>Eupercaria</taxon>
        <taxon>Perciformes</taxon>
        <taxon>Cottioidei</taxon>
        <taxon>Cottales</taxon>
        <taxon>Liparidae</taxon>
        <taxon>Liparis</taxon>
    </lineage>
</organism>
<gene>
    <name evidence="2" type="ORF">EYF80_056714</name>
</gene>
<evidence type="ECO:0000313" key="2">
    <source>
        <dbReference type="EMBL" id="TNN33124.1"/>
    </source>
</evidence>
<keyword evidence="3" id="KW-1185">Reference proteome</keyword>
<sequence>MLQKALKVTLMTSSQTTSVRAASLVLKPTATSTMSAEPTRFWRIWVTNKRPVCITQLPQQVQQDEDVGEGASAAPGGLDVLGLLRPLEPHPEPVLQEGADQAEPGHVGEVVLGPPQELRRHQDQVFS</sequence>
<feature type="compositionally biased region" description="Basic and acidic residues" evidence="1">
    <location>
        <begin position="117"/>
        <end position="127"/>
    </location>
</feature>